<dbReference type="GO" id="GO:0003677">
    <property type="term" value="F:DNA binding"/>
    <property type="evidence" value="ECO:0007669"/>
    <property type="project" value="InterPro"/>
</dbReference>
<accession>A0A5C3L6X5</accession>
<evidence type="ECO:0000256" key="5">
    <source>
        <dbReference type="ARBA" id="ARBA00023242"/>
    </source>
</evidence>
<proteinExistence type="predicted"/>
<protein>
    <submittedName>
        <fullName evidence="8">Zf-PARP-domain-containing protein</fullName>
    </submittedName>
</protein>
<dbReference type="Proteomes" id="UP000307440">
    <property type="component" value="Unassembled WGS sequence"/>
</dbReference>
<evidence type="ECO:0000256" key="2">
    <source>
        <dbReference type="ARBA" id="ARBA00022723"/>
    </source>
</evidence>
<evidence type="ECO:0000313" key="8">
    <source>
        <dbReference type="EMBL" id="TFK28500.1"/>
    </source>
</evidence>
<dbReference type="SMART" id="SM01336">
    <property type="entry name" value="zf-PARP"/>
    <property type="match status" value="1"/>
</dbReference>
<organism evidence="8 9">
    <name type="scientific">Coprinopsis marcescibilis</name>
    <name type="common">Agaric fungus</name>
    <name type="synonym">Psathyrella marcescibilis</name>
    <dbReference type="NCBI Taxonomy" id="230819"/>
    <lineage>
        <taxon>Eukaryota</taxon>
        <taxon>Fungi</taxon>
        <taxon>Dikarya</taxon>
        <taxon>Basidiomycota</taxon>
        <taxon>Agaricomycotina</taxon>
        <taxon>Agaricomycetes</taxon>
        <taxon>Agaricomycetidae</taxon>
        <taxon>Agaricales</taxon>
        <taxon>Agaricineae</taxon>
        <taxon>Psathyrellaceae</taxon>
        <taxon>Coprinopsis</taxon>
    </lineage>
</organism>
<evidence type="ECO:0000259" key="7">
    <source>
        <dbReference type="PROSITE" id="PS50064"/>
    </source>
</evidence>
<feature type="region of interest" description="Disordered" evidence="6">
    <location>
        <begin position="91"/>
        <end position="152"/>
    </location>
</feature>
<keyword evidence="9" id="KW-1185">Reference proteome</keyword>
<keyword evidence="2" id="KW-0479">Metal-binding</keyword>
<dbReference type="InterPro" id="IPR036957">
    <property type="entry name" value="Znf_PARP_sf"/>
</dbReference>
<sequence>MPGGYRIEYSSSSRAGCKGPKPCAGTKIAKGELRFGTVVEIQGNSAFQWRHWGCVTKKIFENVKKSIENAEDLDGFADLKPEDQAKIRKAWQDGQVDDADLTANQLPKTAEEAEEEPVKKKRAPKKKKADEEDDEEPEEPAEKPKKKAPAKSKVCLVVGTLRMVVGHAKLARLVEEGC</sequence>
<dbReference type="GO" id="GO:0008270">
    <property type="term" value="F:zinc ion binding"/>
    <property type="evidence" value="ECO:0007669"/>
    <property type="project" value="UniProtKB-KW"/>
</dbReference>
<dbReference type="GO" id="GO:0005634">
    <property type="term" value="C:nucleus"/>
    <property type="evidence" value="ECO:0007669"/>
    <property type="project" value="UniProtKB-SubCell"/>
</dbReference>
<dbReference type="SUPFAM" id="SSF57716">
    <property type="entry name" value="Glucocorticoid receptor-like (DNA-binding domain)"/>
    <property type="match status" value="1"/>
</dbReference>
<dbReference type="OrthoDB" id="429950at2759"/>
<dbReference type="Gene3D" id="3.30.1740.10">
    <property type="entry name" value="Zinc finger, PARP-type"/>
    <property type="match status" value="1"/>
</dbReference>
<name>A0A5C3L6X5_COPMA</name>
<dbReference type="PROSITE" id="PS50064">
    <property type="entry name" value="ZF_PARP_2"/>
    <property type="match status" value="1"/>
</dbReference>
<keyword evidence="5" id="KW-0539">Nucleus</keyword>
<comment type="subcellular location">
    <subcellularLocation>
        <location evidence="1">Nucleus</location>
    </subcellularLocation>
</comment>
<reference evidence="8 9" key="1">
    <citation type="journal article" date="2019" name="Nat. Ecol. Evol.">
        <title>Megaphylogeny resolves global patterns of mushroom evolution.</title>
        <authorList>
            <person name="Varga T."/>
            <person name="Krizsan K."/>
            <person name="Foldi C."/>
            <person name="Dima B."/>
            <person name="Sanchez-Garcia M."/>
            <person name="Sanchez-Ramirez S."/>
            <person name="Szollosi G.J."/>
            <person name="Szarkandi J.G."/>
            <person name="Papp V."/>
            <person name="Albert L."/>
            <person name="Andreopoulos W."/>
            <person name="Angelini C."/>
            <person name="Antonin V."/>
            <person name="Barry K.W."/>
            <person name="Bougher N.L."/>
            <person name="Buchanan P."/>
            <person name="Buyck B."/>
            <person name="Bense V."/>
            <person name="Catcheside P."/>
            <person name="Chovatia M."/>
            <person name="Cooper J."/>
            <person name="Damon W."/>
            <person name="Desjardin D."/>
            <person name="Finy P."/>
            <person name="Geml J."/>
            <person name="Haridas S."/>
            <person name="Hughes K."/>
            <person name="Justo A."/>
            <person name="Karasinski D."/>
            <person name="Kautmanova I."/>
            <person name="Kiss B."/>
            <person name="Kocsube S."/>
            <person name="Kotiranta H."/>
            <person name="LaButti K.M."/>
            <person name="Lechner B.E."/>
            <person name="Liimatainen K."/>
            <person name="Lipzen A."/>
            <person name="Lukacs Z."/>
            <person name="Mihaltcheva S."/>
            <person name="Morgado L.N."/>
            <person name="Niskanen T."/>
            <person name="Noordeloos M.E."/>
            <person name="Ohm R.A."/>
            <person name="Ortiz-Santana B."/>
            <person name="Ovrebo C."/>
            <person name="Racz N."/>
            <person name="Riley R."/>
            <person name="Savchenko A."/>
            <person name="Shiryaev A."/>
            <person name="Soop K."/>
            <person name="Spirin V."/>
            <person name="Szebenyi C."/>
            <person name="Tomsovsky M."/>
            <person name="Tulloss R.E."/>
            <person name="Uehling J."/>
            <person name="Grigoriev I.V."/>
            <person name="Vagvolgyi C."/>
            <person name="Papp T."/>
            <person name="Martin F.M."/>
            <person name="Miettinen O."/>
            <person name="Hibbett D.S."/>
            <person name="Nagy L.G."/>
        </authorList>
    </citation>
    <scope>NUCLEOTIDE SEQUENCE [LARGE SCALE GENOMIC DNA]</scope>
    <source>
        <strain evidence="8 9">CBS 121175</strain>
    </source>
</reference>
<dbReference type="Pfam" id="PF00645">
    <property type="entry name" value="zf-PARP"/>
    <property type="match status" value="1"/>
</dbReference>
<keyword evidence="4" id="KW-0862">Zinc</keyword>
<dbReference type="EMBL" id="ML210155">
    <property type="protein sequence ID" value="TFK28500.1"/>
    <property type="molecule type" value="Genomic_DNA"/>
</dbReference>
<gene>
    <name evidence="8" type="ORF">FA15DRAFT_584251</name>
</gene>
<dbReference type="InterPro" id="IPR001510">
    <property type="entry name" value="Znf_PARP"/>
</dbReference>
<feature type="domain" description="PARP-type" evidence="7">
    <location>
        <begin position="5"/>
        <end position="95"/>
    </location>
</feature>
<dbReference type="STRING" id="230819.A0A5C3L6X5"/>
<evidence type="ECO:0000256" key="3">
    <source>
        <dbReference type="ARBA" id="ARBA00022771"/>
    </source>
</evidence>
<dbReference type="AlphaFoldDB" id="A0A5C3L6X5"/>
<evidence type="ECO:0000313" key="9">
    <source>
        <dbReference type="Proteomes" id="UP000307440"/>
    </source>
</evidence>
<evidence type="ECO:0000256" key="4">
    <source>
        <dbReference type="ARBA" id="ARBA00022833"/>
    </source>
</evidence>
<keyword evidence="3" id="KW-0863">Zinc-finger</keyword>
<evidence type="ECO:0000256" key="1">
    <source>
        <dbReference type="ARBA" id="ARBA00004123"/>
    </source>
</evidence>
<evidence type="ECO:0000256" key="6">
    <source>
        <dbReference type="SAM" id="MobiDB-lite"/>
    </source>
</evidence>